<dbReference type="EMBL" id="WJJP01000736">
    <property type="protein sequence ID" value="MBD3327450.1"/>
    <property type="molecule type" value="Genomic_DNA"/>
</dbReference>
<dbReference type="PANTHER" id="PTHR45947:SF3">
    <property type="entry name" value="SULFOQUINOVOSYL TRANSFERASE SQD2"/>
    <property type="match status" value="1"/>
</dbReference>
<evidence type="ECO:0000313" key="4">
    <source>
        <dbReference type="EMBL" id="MBD3327450.1"/>
    </source>
</evidence>
<feature type="domain" description="Glycosyl transferase family 1" evidence="2">
    <location>
        <begin position="631"/>
        <end position="774"/>
    </location>
</feature>
<feature type="region of interest" description="Disordered" evidence="1">
    <location>
        <begin position="796"/>
        <end position="825"/>
    </location>
</feature>
<evidence type="ECO:0000259" key="2">
    <source>
        <dbReference type="Pfam" id="PF00534"/>
    </source>
</evidence>
<dbReference type="SUPFAM" id="SSF53756">
    <property type="entry name" value="UDP-Glycosyltransferase/glycogen phosphorylase"/>
    <property type="match status" value="1"/>
</dbReference>
<organism evidence="4 5">
    <name type="scientific">candidate division KSB3 bacterium</name>
    <dbReference type="NCBI Taxonomy" id="2044937"/>
    <lineage>
        <taxon>Bacteria</taxon>
        <taxon>candidate division KSB3</taxon>
    </lineage>
</organism>
<dbReference type="Pfam" id="PF13439">
    <property type="entry name" value="Glyco_transf_4"/>
    <property type="match status" value="1"/>
</dbReference>
<dbReference type="InterPro" id="IPR050194">
    <property type="entry name" value="Glycosyltransferase_grp1"/>
</dbReference>
<dbReference type="InterPro" id="IPR016195">
    <property type="entry name" value="Pol/histidinol_Pase-like"/>
</dbReference>
<gene>
    <name evidence="4" type="ORF">GF339_22885</name>
</gene>
<dbReference type="GO" id="GO:0016757">
    <property type="term" value="F:glycosyltransferase activity"/>
    <property type="evidence" value="ECO:0007669"/>
    <property type="project" value="InterPro"/>
</dbReference>
<proteinExistence type="predicted"/>
<feature type="domain" description="Glycosyltransferase subfamily 4-like N-terminal" evidence="3">
    <location>
        <begin position="426"/>
        <end position="576"/>
    </location>
</feature>
<dbReference type="InterPro" id="IPR001296">
    <property type="entry name" value="Glyco_trans_1"/>
</dbReference>
<accession>A0A9D5Q800</accession>
<name>A0A9D5Q800_9BACT</name>
<dbReference type="SUPFAM" id="SSF89550">
    <property type="entry name" value="PHP domain-like"/>
    <property type="match status" value="1"/>
</dbReference>
<evidence type="ECO:0000256" key="1">
    <source>
        <dbReference type="SAM" id="MobiDB-lite"/>
    </source>
</evidence>
<dbReference type="AlphaFoldDB" id="A0A9D5Q800"/>
<dbReference type="Pfam" id="PF00534">
    <property type="entry name" value="Glycos_transf_1"/>
    <property type="match status" value="1"/>
</dbReference>
<evidence type="ECO:0000259" key="3">
    <source>
        <dbReference type="Pfam" id="PF13439"/>
    </source>
</evidence>
<protein>
    <submittedName>
        <fullName evidence="4">Glycosyltransferase</fullName>
    </submittedName>
</protein>
<dbReference type="Gene3D" id="3.40.50.2000">
    <property type="entry name" value="Glycogen Phosphorylase B"/>
    <property type="match status" value="2"/>
</dbReference>
<dbReference type="Gene3D" id="3.20.20.140">
    <property type="entry name" value="Metal-dependent hydrolases"/>
    <property type="match status" value="1"/>
</dbReference>
<dbReference type="PANTHER" id="PTHR45947">
    <property type="entry name" value="SULFOQUINOVOSYL TRANSFERASE SQD2"/>
    <property type="match status" value="1"/>
</dbReference>
<sequence>MVLADLHVHSMYSKHPAQWFLQRIGTRESYTAVEEVYRLAKDRGMTFVTITDHNTIEGVLQLVARYPQDTFVSAEITTYFPENGCKIHVLVYGLTERQFHEIDRIRPDIYAVRAYLQEHQLTYSVAHATYNINGRLTLDILEKLILLFDVFEEINGARNLKYNLTWGQVLTNLLPEDIDRLYAKHHIEPFSDTSWVKGLTGGSDDHAGLFIGQTFTEAEVETLPELLYNIRTKQTVAGGKSSNFKAMAFTIYKVACDFSHKSTRKKSTSPLDIINGMLFENKRPGLRNRMAVRRQKNCKDDQKKIFTTFLDGLITDFVNPTDLSIDQKIDRIYEDIATMTDSFFAMILESVERDFQQGDISGLIKNFSAILPVVFLSAPFLSTLRHLSLDRELIMQLKEAFLSTKMEAEDHILWFSDTLDASHEIARTLHHLIWSAHRQECPIQFVVPYPEHEDHPPFPANVVHLPRVYSYTPDFYQTYTVQVASLLKSLEIIYQQNPDKIIISTPGPLGVLGLLASKLLGIPCEAIYHTDYAEEARRLFPDGLLADPIESYTRWVYSLMDTLYVPPQISIRKFEQGEHTGTTLKRFPLGIDTTVFRYQEDGVSLLEQSSHLAQGFTLLWSQQVPPDEDTIEALAQIYRSVAEQQPDTNLIILGEGAELERLKLLFQSYPRTTFIGKLPHAQLPLVYSSADLLLVPEKTGIALMTILEAQACELPILISPTSNSQDIVRHHDTGFVLPPTEYQVDAWVEGILEAISFYKEFPERYTMIRQNARNQIGSHYACETVLSTILATPPADPDFPTSHHPTSSDVSNEKVPSLSRSHVTL</sequence>
<evidence type="ECO:0000313" key="5">
    <source>
        <dbReference type="Proteomes" id="UP000649604"/>
    </source>
</evidence>
<reference evidence="4" key="1">
    <citation type="submission" date="2019-11" db="EMBL/GenBank/DDBJ databases">
        <title>Microbial mats filling the niche in hypersaline microbial mats.</title>
        <authorList>
            <person name="Wong H.L."/>
            <person name="Macleod F.I."/>
            <person name="White R.A. III"/>
            <person name="Burns B.P."/>
        </authorList>
    </citation>
    <scope>NUCLEOTIDE SEQUENCE</scope>
    <source>
        <strain evidence="4">Rbin_158</strain>
    </source>
</reference>
<dbReference type="Proteomes" id="UP000649604">
    <property type="component" value="Unassembled WGS sequence"/>
</dbReference>
<dbReference type="InterPro" id="IPR028098">
    <property type="entry name" value="Glyco_trans_4-like_N"/>
</dbReference>
<comment type="caution">
    <text evidence="4">The sequence shown here is derived from an EMBL/GenBank/DDBJ whole genome shotgun (WGS) entry which is preliminary data.</text>
</comment>